<gene>
    <name evidence="7" type="ORF">SAMN05216421_2916</name>
</gene>
<evidence type="ECO:0000256" key="2">
    <source>
        <dbReference type="ARBA" id="ARBA00012438"/>
    </source>
</evidence>
<dbReference type="PANTHER" id="PTHR42878">
    <property type="entry name" value="TWO-COMPONENT HISTIDINE KINASE"/>
    <property type="match status" value="1"/>
</dbReference>
<accession>A0A1H1XNI9</accession>
<dbReference type="SUPFAM" id="SSF47384">
    <property type="entry name" value="Homodimeric domain of signal transducing histidine kinase"/>
    <property type="match status" value="1"/>
</dbReference>
<evidence type="ECO:0000259" key="6">
    <source>
        <dbReference type="PROSITE" id="PS50109"/>
    </source>
</evidence>
<dbReference type="Gene3D" id="3.30.450.270">
    <property type="match status" value="1"/>
</dbReference>
<dbReference type="GO" id="GO:0000156">
    <property type="term" value="F:phosphorelay response regulator activity"/>
    <property type="evidence" value="ECO:0007669"/>
    <property type="project" value="TreeGrafter"/>
</dbReference>
<evidence type="ECO:0000256" key="4">
    <source>
        <dbReference type="ARBA" id="ARBA00022777"/>
    </source>
</evidence>
<dbReference type="STRING" id="487184.SAMN05216421_2916"/>
<keyword evidence="4" id="KW-0418">Kinase</keyword>
<dbReference type="PANTHER" id="PTHR42878:SF15">
    <property type="entry name" value="BACTERIOPHYTOCHROME"/>
    <property type="match status" value="1"/>
</dbReference>
<name>A0A1H1XNI9_9GAMM</name>
<dbReference type="EC" id="2.7.13.3" evidence="2"/>
<feature type="domain" description="Histidine kinase" evidence="6">
    <location>
        <begin position="177"/>
        <end position="380"/>
    </location>
</feature>
<dbReference type="SUPFAM" id="SSF55781">
    <property type="entry name" value="GAF domain-like"/>
    <property type="match status" value="1"/>
</dbReference>
<dbReference type="GO" id="GO:0007234">
    <property type="term" value="P:osmosensory signaling via phosphorelay pathway"/>
    <property type="evidence" value="ECO:0007669"/>
    <property type="project" value="TreeGrafter"/>
</dbReference>
<dbReference type="InterPro" id="IPR043150">
    <property type="entry name" value="Phytochrome_PHY_sf"/>
</dbReference>
<evidence type="ECO:0000313" key="8">
    <source>
        <dbReference type="Proteomes" id="UP000243207"/>
    </source>
</evidence>
<dbReference type="InterPro" id="IPR005467">
    <property type="entry name" value="His_kinase_dom"/>
</dbReference>
<dbReference type="GO" id="GO:0000155">
    <property type="term" value="F:phosphorelay sensor kinase activity"/>
    <property type="evidence" value="ECO:0007669"/>
    <property type="project" value="InterPro"/>
</dbReference>
<reference evidence="8" key="1">
    <citation type="submission" date="2016-10" db="EMBL/GenBank/DDBJ databases">
        <authorList>
            <person name="Varghese N."/>
            <person name="Submissions S."/>
        </authorList>
    </citation>
    <scope>NUCLEOTIDE SEQUENCE [LARGE SCALE GENOMIC DNA]</scope>
    <source>
        <strain evidence="8">NRRL B-51270</strain>
    </source>
</reference>
<dbReference type="InterPro" id="IPR050351">
    <property type="entry name" value="BphY/WalK/GraS-like"/>
</dbReference>
<dbReference type="InterPro" id="IPR036097">
    <property type="entry name" value="HisK_dim/P_sf"/>
</dbReference>
<dbReference type="Proteomes" id="UP000243207">
    <property type="component" value="Chromosome I"/>
</dbReference>
<dbReference type="CDD" id="cd00082">
    <property type="entry name" value="HisKA"/>
    <property type="match status" value="1"/>
</dbReference>
<dbReference type="SUPFAM" id="SSF55874">
    <property type="entry name" value="ATPase domain of HSP90 chaperone/DNA topoisomerase II/histidine kinase"/>
    <property type="match status" value="1"/>
</dbReference>
<comment type="catalytic activity">
    <reaction evidence="1">
        <text>ATP + protein L-histidine = ADP + protein N-phospho-L-histidine.</text>
        <dbReference type="EC" id="2.7.13.3"/>
    </reaction>
</comment>
<sequence>MNRATSMATSGPDSAPAPGAQHYQDLLRQLKQTDDLLSALTGPSRNIADVLYCDAAAVTLGGKAACLTDHIDGLALQLADELHAVEDPIICIAKRIATPGDATGDTGQYWSILALRFHGGESGWLFWFRRADTGTEHRAAWDDSDFALARQLRVDLMEICLERAGRYKQSQAHLIRKLAHDLANPLQSISMSAPLLQSEGKRNLDLRRHITVAAGKLQTVAIMLQELGRLESDGRAVLEPTQTDLSALLTEMLEAVPDVACEAEIDPAVQAVVDQPRIERLLSILLDNAQRYRIGEAPIQVSLRQRQRSVQLSVANQAHVTGVTHSSGTPAATSADRRQLPYASQGMGLRLATAIAGAHGGALDATSDGGWVRFTLTLPR</sequence>
<dbReference type="GO" id="GO:0030295">
    <property type="term" value="F:protein kinase activator activity"/>
    <property type="evidence" value="ECO:0007669"/>
    <property type="project" value="TreeGrafter"/>
</dbReference>
<dbReference type="Pfam" id="PF02518">
    <property type="entry name" value="HATPase_c"/>
    <property type="match status" value="1"/>
</dbReference>
<dbReference type="InterPro" id="IPR036890">
    <property type="entry name" value="HATPase_C_sf"/>
</dbReference>
<evidence type="ECO:0000256" key="5">
    <source>
        <dbReference type="SAM" id="MobiDB-lite"/>
    </source>
</evidence>
<dbReference type="AlphaFoldDB" id="A0A1H1XNI9"/>
<dbReference type="EMBL" id="LT629736">
    <property type="protein sequence ID" value="SDT10814.1"/>
    <property type="molecule type" value="Genomic_DNA"/>
</dbReference>
<protein>
    <recommendedName>
        <fullName evidence="2">histidine kinase</fullName>
        <ecNumber evidence="2">2.7.13.3</ecNumber>
    </recommendedName>
</protein>
<organism evidence="7 8">
    <name type="scientific">Halopseudomonas xinjiangensis</name>
    <dbReference type="NCBI Taxonomy" id="487184"/>
    <lineage>
        <taxon>Bacteria</taxon>
        <taxon>Pseudomonadati</taxon>
        <taxon>Pseudomonadota</taxon>
        <taxon>Gammaproteobacteria</taxon>
        <taxon>Pseudomonadales</taxon>
        <taxon>Pseudomonadaceae</taxon>
        <taxon>Halopseudomonas</taxon>
    </lineage>
</organism>
<keyword evidence="8" id="KW-1185">Reference proteome</keyword>
<dbReference type="PROSITE" id="PS50109">
    <property type="entry name" value="HIS_KIN"/>
    <property type="match status" value="1"/>
</dbReference>
<evidence type="ECO:0000256" key="1">
    <source>
        <dbReference type="ARBA" id="ARBA00000085"/>
    </source>
</evidence>
<proteinExistence type="predicted"/>
<dbReference type="RefSeq" id="WP_093396184.1">
    <property type="nucleotide sequence ID" value="NZ_LT629736.1"/>
</dbReference>
<dbReference type="InterPro" id="IPR003661">
    <property type="entry name" value="HisK_dim/P_dom"/>
</dbReference>
<keyword evidence="3" id="KW-0808">Transferase</keyword>
<dbReference type="InterPro" id="IPR003594">
    <property type="entry name" value="HATPase_dom"/>
</dbReference>
<evidence type="ECO:0000256" key="3">
    <source>
        <dbReference type="ARBA" id="ARBA00022679"/>
    </source>
</evidence>
<dbReference type="OrthoDB" id="9808408at2"/>
<evidence type="ECO:0000313" key="7">
    <source>
        <dbReference type="EMBL" id="SDT10814.1"/>
    </source>
</evidence>
<feature type="compositionally biased region" description="Polar residues" evidence="5">
    <location>
        <begin position="1"/>
        <end position="12"/>
    </location>
</feature>
<dbReference type="Gene3D" id="3.30.565.10">
    <property type="entry name" value="Histidine kinase-like ATPase, C-terminal domain"/>
    <property type="match status" value="1"/>
</dbReference>
<feature type="region of interest" description="Disordered" evidence="5">
    <location>
        <begin position="1"/>
        <end position="20"/>
    </location>
</feature>